<dbReference type="InterPro" id="IPR029057">
    <property type="entry name" value="PRTase-like"/>
</dbReference>
<reference evidence="3 4" key="1">
    <citation type="submission" date="2019-10" db="EMBL/GenBank/DDBJ databases">
        <title>Pseudoalteromonas rubra S4059.</title>
        <authorList>
            <person name="Paulsen S."/>
            <person name="Wang X."/>
        </authorList>
    </citation>
    <scope>NUCLEOTIDE SEQUENCE [LARGE SCALE GENOMIC DNA]</scope>
    <source>
        <strain evidence="3 4">S4059</strain>
    </source>
</reference>
<dbReference type="PANTHER" id="PTHR47505">
    <property type="entry name" value="DNA UTILIZATION PROTEIN YHGH"/>
    <property type="match status" value="1"/>
</dbReference>
<evidence type="ECO:0000256" key="1">
    <source>
        <dbReference type="ARBA" id="ARBA00008007"/>
    </source>
</evidence>
<dbReference type="InterPro" id="IPR000836">
    <property type="entry name" value="PRTase_dom"/>
</dbReference>
<comment type="similarity">
    <text evidence="1">Belongs to the ComF/GntX family.</text>
</comment>
<evidence type="ECO:0000259" key="2">
    <source>
        <dbReference type="Pfam" id="PF00156"/>
    </source>
</evidence>
<dbReference type="EMBL" id="CP045429">
    <property type="protein sequence ID" value="QPB81772.1"/>
    <property type="molecule type" value="Genomic_DNA"/>
</dbReference>
<dbReference type="Proteomes" id="UP000305729">
    <property type="component" value="Chromosome 1"/>
</dbReference>
<dbReference type="AlphaFoldDB" id="A0A5S3UR13"/>
<evidence type="ECO:0000313" key="3">
    <source>
        <dbReference type="EMBL" id="QPB81772.1"/>
    </source>
</evidence>
<proteinExistence type="inferred from homology"/>
<dbReference type="SUPFAM" id="SSF53271">
    <property type="entry name" value="PRTase-like"/>
    <property type="match status" value="1"/>
</dbReference>
<organism evidence="3 4">
    <name type="scientific">Pseudoalteromonas rubra</name>
    <dbReference type="NCBI Taxonomy" id="43658"/>
    <lineage>
        <taxon>Bacteria</taxon>
        <taxon>Pseudomonadati</taxon>
        <taxon>Pseudomonadota</taxon>
        <taxon>Gammaproteobacteria</taxon>
        <taxon>Alteromonadales</taxon>
        <taxon>Pseudoalteromonadaceae</taxon>
        <taxon>Pseudoalteromonas</taxon>
    </lineage>
</organism>
<feature type="domain" description="Phosphoribosyltransferase" evidence="2">
    <location>
        <begin position="166"/>
        <end position="229"/>
    </location>
</feature>
<dbReference type="InterPro" id="IPR051910">
    <property type="entry name" value="ComF/GntX_DNA_util-trans"/>
</dbReference>
<evidence type="ECO:0000313" key="4">
    <source>
        <dbReference type="Proteomes" id="UP000305729"/>
    </source>
</evidence>
<protein>
    <submittedName>
        <fullName evidence="3">ComF family protein</fullName>
    </submittedName>
</protein>
<sequence length="233" mass="26096">MIAIQGWKAMSLARALTHTLFPCYCPCCHSTVDTQGICAPCLSALPLFSPDQGNLLLRADIQTQFNLPCCDGLIACGWYKGMLKRWLCELKLRHRSHAAYLLRQVISHQWQRYCAEQIIDVDAAILIPLPRHRLINRGFNQVMQTWGRVLEAQLTTLPVLSKRMTRSQQSLTRGARLKNQTQAFRLEGTLAGQRILLVDDVITTGATMNAAAQLCRRAGAAQIWACATCLTPY</sequence>
<dbReference type="Gene3D" id="3.40.50.2020">
    <property type="match status" value="1"/>
</dbReference>
<dbReference type="STRING" id="43658.AT705_13640"/>
<name>A0A5S3UR13_9GAMM</name>
<dbReference type="CDD" id="cd06223">
    <property type="entry name" value="PRTases_typeI"/>
    <property type="match status" value="1"/>
</dbReference>
<dbReference type="PANTHER" id="PTHR47505:SF1">
    <property type="entry name" value="DNA UTILIZATION PROTEIN YHGH"/>
    <property type="match status" value="1"/>
</dbReference>
<gene>
    <name evidence="3" type="ORF">CWC22_001615</name>
</gene>
<dbReference type="Pfam" id="PF00156">
    <property type="entry name" value="Pribosyltran"/>
    <property type="match status" value="1"/>
</dbReference>
<accession>A0A5S3UR13</accession>